<dbReference type="Pfam" id="PF22799">
    <property type="entry name" value="PIR1-like_C"/>
    <property type="match status" value="1"/>
</dbReference>
<evidence type="ECO:0000256" key="3">
    <source>
        <dbReference type="SAM" id="MobiDB-lite"/>
    </source>
</evidence>
<dbReference type="InterPro" id="IPR000420">
    <property type="entry name" value="Yeast_PIR_rpt"/>
</dbReference>
<dbReference type="PANTHER" id="PTHR47254:SF2">
    <property type="entry name" value="COVALENTLY-LINKED CELL WALL PROTEIN"/>
    <property type="match status" value="1"/>
</dbReference>
<evidence type="ECO:0000256" key="1">
    <source>
        <dbReference type="ARBA" id="ARBA00022729"/>
    </source>
</evidence>
<feature type="compositionally biased region" description="Polar residues" evidence="3">
    <location>
        <begin position="219"/>
        <end position="247"/>
    </location>
</feature>
<keyword evidence="8" id="KW-1185">Reference proteome</keyword>
<dbReference type="GO" id="GO:0005199">
    <property type="term" value="F:structural constituent of cell wall"/>
    <property type="evidence" value="ECO:0007669"/>
    <property type="project" value="InterPro"/>
</dbReference>
<feature type="transmembrane region" description="Helical" evidence="4">
    <location>
        <begin position="259"/>
        <end position="280"/>
    </location>
</feature>
<dbReference type="GO" id="GO:0009277">
    <property type="term" value="C:fungal-type cell wall"/>
    <property type="evidence" value="ECO:0007669"/>
    <property type="project" value="TreeGrafter"/>
</dbReference>
<feature type="domain" description="Cell wall mannoprotein PIR1-like C-terminal" evidence="6">
    <location>
        <begin position="60"/>
        <end position="133"/>
    </location>
</feature>
<evidence type="ECO:0000313" key="8">
    <source>
        <dbReference type="Proteomes" id="UP000799777"/>
    </source>
</evidence>
<dbReference type="PROSITE" id="PS50256">
    <property type="entry name" value="PIR_REPEAT_2"/>
    <property type="match status" value="3"/>
</dbReference>
<keyword evidence="1 5" id="KW-0732">Signal</keyword>
<accession>A0A9P4HKQ3</accession>
<dbReference type="Pfam" id="PF00399">
    <property type="entry name" value="PIR"/>
    <property type="match status" value="5"/>
</dbReference>
<dbReference type="EMBL" id="ML978155">
    <property type="protein sequence ID" value="KAF2036049.1"/>
    <property type="molecule type" value="Genomic_DNA"/>
</dbReference>
<name>A0A9P4HKQ3_9PLEO</name>
<dbReference type="AlphaFoldDB" id="A0A9P4HKQ3"/>
<reference evidence="7" key="1">
    <citation type="journal article" date="2020" name="Stud. Mycol.">
        <title>101 Dothideomycetes genomes: a test case for predicting lifestyles and emergence of pathogens.</title>
        <authorList>
            <person name="Haridas S."/>
            <person name="Albert R."/>
            <person name="Binder M."/>
            <person name="Bloem J."/>
            <person name="Labutti K."/>
            <person name="Salamov A."/>
            <person name="Andreopoulos B."/>
            <person name="Baker S."/>
            <person name="Barry K."/>
            <person name="Bills G."/>
            <person name="Bluhm B."/>
            <person name="Cannon C."/>
            <person name="Castanera R."/>
            <person name="Culley D."/>
            <person name="Daum C."/>
            <person name="Ezra D."/>
            <person name="Gonzalez J."/>
            <person name="Henrissat B."/>
            <person name="Kuo A."/>
            <person name="Liang C."/>
            <person name="Lipzen A."/>
            <person name="Lutzoni F."/>
            <person name="Magnuson J."/>
            <person name="Mondo S."/>
            <person name="Nolan M."/>
            <person name="Ohm R."/>
            <person name="Pangilinan J."/>
            <person name="Park H.-J."/>
            <person name="Ramirez L."/>
            <person name="Alfaro M."/>
            <person name="Sun H."/>
            <person name="Tritt A."/>
            <person name="Yoshinaga Y."/>
            <person name="Zwiers L.-H."/>
            <person name="Turgeon B."/>
            <person name="Goodwin S."/>
            <person name="Spatafora J."/>
            <person name="Crous P."/>
            <person name="Grigoriev I."/>
        </authorList>
    </citation>
    <scope>NUCLEOTIDE SEQUENCE</scope>
    <source>
        <strain evidence="7">CBS 110217</strain>
    </source>
</reference>
<evidence type="ECO:0000256" key="5">
    <source>
        <dbReference type="SAM" id="SignalP"/>
    </source>
</evidence>
<proteinExistence type="predicted"/>
<dbReference type="InterPro" id="IPR051153">
    <property type="entry name" value="Yeast_CWMannoprotein_PIR"/>
</dbReference>
<keyword evidence="4" id="KW-0812">Transmembrane</keyword>
<organism evidence="7 8">
    <name type="scientific">Setomelanomma holmii</name>
    <dbReference type="NCBI Taxonomy" id="210430"/>
    <lineage>
        <taxon>Eukaryota</taxon>
        <taxon>Fungi</taxon>
        <taxon>Dikarya</taxon>
        <taxon>Ascomycota</taxon>
        <taxon>Pezizomycotina</taxon>
        <taxon>Dothideomycetes</taxon>
        <taxon>Pleosporomycetidae</taxon>
        <taxon>Pleosporales</taxon>
        <taxon>Pleosporineae</taxon>
        <taxon>Phaeosphaeriaceae</taxon>
        <taxon>Setomelanomma</taxon>
    </lineage>
</organism>
<feature type="compositionally biased region" description="Polar residues" evidence="3">
    <location>
        <begin position="200"/>
        <end position="209"/>
    </location>
</feature>
<feature type="region of interest" description="Disordered" evidence="3">
    <location>
        <begin position="144"/>
        <end position="247"/>
    </location>
</feature>
<evidence type="ECO:0000313" key="7">
    <source>
        <dbReference type="EMBL" id="KAF2036049.1"/>
    </source>
</evidence>
<evidence type="ECO:0000259" key="6">
    <source>
        <dbReference type="Pfam" id="PF22799"/>
    </source>
</evidence>
<feature type="chain" id="PRO_5040114876" description="Cell wall mannoprotein PIR1-like C-terminal domain-containing protein" evidence="5">
    <location>
        <begin position="16"/>
        <end position="281"/>
    </location>
</feature>
<evidence type="ECO:0000256" key="2">
    <source>
        <dbReference type="ARBA" id="ARBA00022737"/>
    </source>
</evidence>
<feature type="signal peptide" evidence="5">
    <location>
        <begin position="1"/>
        <end position="15"/>
    </location>
</feature>
<keyword evidence="2" id="KW-0677">Repeat</keyword>
<dbReference type="Proteomes" id="UP000799777">
    <property type="component" value="Unassembled WGS sequence"/>
</dbReference>
<sequence>MKSFALLALAATALAQTPAGCQSSSSGSFNIQTVNVTKSAKRDLESRQLAGALTLTLNGGILKDQAGRQGYIAANYQFQFDAPIQAGARQTSGFSLCSNSSLALGSSAVWYQCLSGSFYNLYSQSTGAQCIPIYITAVNQGGASGGVSQISDGQPQATSPRPVVSQISDGQPQASSPRPVVSQISDGQPQAGTPKPTSAPVVSQISDGQPQAPRPTSRPVVSQISDGQPQAPLATSTRAGNLTTNTTGPSVSQFTGAAATGNVAVAAGGLVAGLFGLFAML</sequence>
<dbReference type="OrthoDB" id="5415592at2759"/>
<feature type="compositionally biased region" description="Polar residues" evidence="3">
    <location>
        <begin position="144"/>
        <end position="191"/>
    </location>
</feature>
<dbReference type="InterPro" id="IPR054508">
    <property type="entry name" value="PIR1-like_C"/>
</dbReference>
<keyword evidence="4" id="KW-0472">Membrane</keyword>
<dbReference type="GO" id="GO:0031505">
    <property type="term" value="P:fungal-type cell wall organization"/>
    <property type="evidence" value="ECO:0007669"/>
    <property type="project" value="TreeGrafter"/>
</dbReference>
<gene>
    <name evidence="7" type="ORF">EK21DRAFT_53006</name>
</gene>
<evidence type="ECO:0000256" key="4">
    <source>
        <dbReference type="SAM" id="Phobius"/>
    </source>
</evidence>
<protein>
    <recommendedName>
        <fullName evidence="6">Cell wall mannoprotein PIR1-like C-terminal domain-containing protein</fullName>
    </recommendedName>
</protein>
<keyword evidence="4" id="KW-1133">Transmembrane helix</keyword>
<dbReference type="PANTHER" id="PTHR47254">
    <property type="entry name" value="CELL WALL MANNOPROTEIN CIS3-RELATED"/>
    <property type="match status" value="1"/>
</dbReference>
<comment type="caution">
    <text evidence="7">The sequence shown here is derived from an EMBL/GenBank/DDBJ whole genome shotgun (WGS) entry which is preliminary data.</text>
</comment>